<sequence>MLSCVVALQNLEKRSSSKNSPLTNFLIAYNSKNTKYTDFGTTLAVQFRDMIGGATFIISLVCSLLYLLFSSKMKKEKVMPMLITETINQIKTIVPIVTFVGWVAYIGIVIQSWLVTGVLSIHN</sequence>
<evidence type="ECO:0000313" key="3">
    <source>
        <dbReference type="Proteomes" id="UP000217507"/>
    </source>
</evidence>
<evidence type="ECO:0000256" key="1">
    <source>
        <dbReference type="SAM" id="Phobius"/>
    </source>
</evidence>
<dbReference type="Proteomes" id="UP000217507">
    <property type="component" value="Chromosome"/>
</dbReference>
<dbReference type="EMBL" id="AP018216">
    <property type="protein sequence ID" value="BAY69253.1"/>
    <property type="molecule type" value="Genomic_DNA"/>
</dbReference>
<feature type="transmembrane region" description="Helical" evidence="1">
    <location>
        <begin position="50"/>
        <end position="69"/>
    </location>
</feature>
<keyword evidence="1" id="KW-1133">Transmembrane helix</keyword>
<feature type="transmembrane region" description="Helical" evidence="1">
    <location>
        <begin position="90"/>
        <end position="114"/>
    </location>
</feature>
<protein>
    <submittedName>
        <fullName evidence="2">Uncharacterized protein</fullName>
    </submittedName>
</protein>
<evidence type="ECO:0000313" key="2">
    <source>
        <dbReference type="EMBL" id="BAY69253.1"/>
    </source>
</evidence>
<dbReference type="AlphaFoldDB" id="A0A1Z4KK18"/>
<accession>A0A1Z4KK18</accession>
<keyword evidence="1" id="KW-0472">Membrane</keyword>
<proteinExistence type="predicted"/>
<reference evidence="2 3" key="1">
    <citation type="submission" date="2017-06" db="EMBL/GenBank/DDBJ databases">
        <title>Genome sequencing of cyanobaciteial culture collection at National Institute for Environmental Studies (NIES).</title>
        <authorList>
            <person name="Hirose Y."/>
            <person name="Shimura Y."/>
            <person name="Fujisawa T."/>
            <person name="Nakamura Y."/>
            <person name="Kawachi M."/>
        </authorList>
    </citation>
    <scope>NUCLEOTIDE SEQUENCE [LARGE SCALE GENOMIC DNA]</scope>
    <source>
        <strain evidence="2 3">NIES-23</strain>
    </source>
</reference>
<gene>
    <name evidence="2" type="ORF">NIES23_20470</name>
</gene>
<keyword evidence="1" id="KW-0812">Transmembrane</keyword>
<name>A0A1Z4KK18_ANAVA</name>
<organism evidence="2 3">
    <name type="scientific">Trichormus variabilis NIES-23</name>
    <dbReference type="NCBI Taxonomy" id="1973479"/>
    <lineage>
        <taxon>Bacteria</taxon>
        <taxon>Bacillati</taxon>
        <taxon>Cyanobacteriota</taxon>
        <taxon>Cyanophyceae</taxon>
        <taxon>Nostocales</taxon>
        <taxon>Nostocaceae</taxon>
        <taxon>Trichormus</taxon>
    </lineage>
</organism>